<feature type="signal peptide" evidence="2">
    <location>
        <begin position="1"/>
        <end position="21"/>
    </location>
</feature>
<feature type="compositionally biased region" description="Polar residues" evidence="1">
    <location>
        <begin position="268"/>
        <end position="281"/>
    </location>
</feature>
<gene>
    <name evidence="3" type="ORF">D2T33_21150</name>
</gene>
<proteinExistence type="predicted"/>
<sequence length="281" mass="30245">MLKKSFALSACVALFPALALADELKEVEYTGKPAYSPVAVLGITPGMTLDEAKALMEARGMEMSTEKVSMRASTTSGKTFDLSAVAKFDTAGVGLNTRMSGGGAYDEIGGTVDLGVLGGRIISVGRAIRGDNADLPKPDELRAQLTQEYGEPSLVEIDAGGKMTITYGWDEAGMKLSDLDQFEPIMVEREKTASIERREYVPCLSAGFGTMRVEYKTLNSETAIAPGCAARYTVVYESKPGQSTIRFSLTDYDRARKAREETDRQINEALTGTAKASNMDL</sequence>
<reference evidence="3 4" key="1">
    <citation type="submission" date="2019-01" db="EMBL/GenBank/DDBJ databases">
        <title>Sinorhodobacter populi sp. nov. isolated from the symptomatic bark tissue of Populus euramericana canker.</title>
        <authorList>
            <person name="Xu G."/>
        </authorList>
    </citation>
    <scope>NUCLEOTIDE SEQUENCE [LARGE SCALE GENOMIC DNA]</scope>
    <source>
        <strain evidence="3 4">2D-5</strain>
    </source>
</reference>
<evidence type="ECO:0008006" key="5">
    <source>
        <dbReference type="Google" id="ProtNLM"/>
    </source>
</evidence>
<feature type="region of interest" description="Disordered" evidence="1">
    <location>
        <begin position="258"/>
        <end position="281"/>
    </location>
</feature>
<keyword evidence="4" id="KW-1185">Reference proteome</keyword>
<organism evidence="3 4">
    <name type="scientific">Paenirhodobacter populi</name>
    <dbReference type="NCBI Taxonomy" id="2306993"/>
    <lineage>
        <taxon>Bacteria</taxon>
        <taxon>Pseudomonadati</taxon>
        <taxon>Pseudomonadota</taxon>
        <taxon>Alphaproteobacteria</taxon>
        <taxon>Rhodobacterales</taxon>
        <taxon>Rhodobacter group</taxon>
        <taxon>Paenirhodobacter</taxon>
    </lineage>
</organism>
<evidence type="ECO:0000256" key="2">
    <source>
        <dbReference type="SAM" id="SignalP"/>
    </source>
</evidence>
<dbReference type="RefSeq" id="WP_128271095.1">
    <property type="nucleotide sequence ID" value="NZ_SAUW01000054.1"/>
</dbReference>
<comment type="caution">
    <text evidence="3">The sequence shown here is derived from an EMBL/GenBank/DDBJ whole genome shotgun (WGS) entry which is preliminary data.</text>
</comment>
<reference evidence="3 4" key="2">
    <citation type="submission" date="2019-01" db="EMBL/GenBank/DDBJ databases">
        <authorList>
            <person name="Li Y."/>
        </authorList>
    </citation>
    <scope>NUCLEOTIDE SEQUENCE [LARGE SCALE GENOMIC DNA]</scope>
    <source>
        <strain evidence="3 4">2D-5</strain>
    </source>
</reference>
<accession>A0A443IJC4</accession>
<evidence type="ECO:0000256" key="1">
    <source>
        <dbReference type="SAM" id="MobiDB-lite"/>
    </source>
</evidence>
<dbReference type="EMBL" id="SAUW01000054">
    <property type="protein sequence ID" value="RWR04393.1"/>
    <property type="molecule type" value="Genomic_DNA"/>
</dbReference>
<feature type="chain" id="PRO_5019157712" description="DUF4412 domain-containing protein" evidence="2">
    <location>
        <begin position="22"/>
        <end position="281"/>
    </location>
</feature>
<evidence type="ECO:0000313" key="3">
    <source>
        <dbReference type="EMBL" id="RWR04393.1"/>
    </source>
</evidence>
<dbReference type="Proteomes" id="UP000285710">
    <property type="component" value="Unassembled WGS sequence"/>
</dbReference>
<keyword evidence="2" id="KW-0732">Signal</keyword>
<protein>
    <recommendedName>
        <fullName evidence="5">DUF4412 domain-containing protein</fullName>
    </recommendedName>
</protein>
<evidence type="ECO:0000313" key="4">
    <source>
        <dbReference type="Proteomes" id="UP000285710"/>
    </source>
</evidence>
<name>A0A443IJC4_9RHOB</name>
<dbReference type="AlphaFoldDB" id="A0A443IJC4"/>